<keyword evidence="2" id="KW-1185">Reference proteome</keyword>
<evidence type="ECO:0000313" key="2">
    <source>
        <dbReference type="Proteomes" id="UP001054945"/>
    </source>
</evidence>
<gene>
    <name evidence="1" type="ORF">CEXT_258141</name>
</gene>
<accession>A0AAV4P4Z8</accession>
<dbReference type="EMBL" id="BPLR01003982">
    <property type="protein sequence ID" value="GIX91004.1"/>
    <property type="molecule type" value="Genomic_DNA"/>
</dbReference>
<comment type="caution">
    <text evidence="1">The sequence shown here is derived from an EMBL/GenBank/DDBJ whole genome shotgun (WGS) entry which is preliminary data.</text>
</comment>
<organism evidence="1 2">
    <name type="scientific">Caerostris extrusa</name>
    <name type="common">Bark spider</name>
    <name type="synonym">Caerostris bankana</name>
    <dbReference type="NCBI Taxonomy" id="172846"/>
    <lineage>
        <taxon>Eukaryota</taxon>
        <taxon>Metazoa</taxon>
        <taxon>Ecdysozoa</taxon>
        <taxon>Arthropoda</taxon>
        <taxon>Chelicerata</taxon>
        <taxon>Arachnida</taxon>
        <taxon>Araneae</taxon>
        <taxon>Araneomorphae</taxon>
        <taxon>Entelegynae</taxon>
        <taxon>Araneoidea</taxon>
        <taxon>Araneidae</taxon>
        <taxon>Caerostris</taxon>
    </lineage>
</organism>
<sequence>MVHSRDPFLTPYDVTSLRCPPVRWEQRVGEVTSRPSIGKGLRKRIYSAVSINARCAGALRWRFQNVNNSQEGMWTNASFEFTKMEPSHQ</sequence>
<dbReference type="Proteomes" id="UP001054945">
    <property type="component" value="Unassembled WGS sequence"/>
</dbReference>
<proteinExistence type="predicted"/>
<dbReference type="AlphaFoldDB" id="A0AAV4P4Z8"/>
<evidence type="ECO:0000313" key="1">
    <source>
        <dbReference type="EMBL" id="GIX91004.1"/>
    </source>
</evidence>
<protein>
    <submittedName>
        <fullName evidence="1">Uncharacterized protein</fullName>
    </submittedName>
</protein>
<name>A0AAV4P4Z8_CAEEX</name>
<reference evidence="1 2" key="1">
    <citation type="submission" date="2021-06" db="EMBL/GenBank/DDBJ databases">
        <title>Caerostris extrusa draft genome.</title>
        <authorList>
            <person name="Kono N."/>
            <person name="Arakawa K."/>
        </authorList>
    </citation>
    <scope>NUCLEOTIDE SEQUENCE [LARGE SCALE GENOMIC DNA]</scope>
</reference>